<name>A0A061QX31_9CHLO</name>
<organism evidence="2">
    <name type="scientific">Tetraselmis sp. GSL018</name>
    <dbReference type="NCBI Taxonomy" id="582737"/>
    <lineage>
        <taxon>Eukaryota</taxon>
        <taxon>Viridiplantae</taxon>
        <taxon>Chlorophyta</taxon>
        <taxon>core chlorophytes</taxon>
        <taxon>Chlorodendrophyceae</taxon>
        <taxon>Chlorodendrales</taxon>
        <taxon>Chlorodendraceae</taxon>
        <taxon>Tetraselmis</taxon>
    </lineage>
</organism>
<feature type="non-terminal residue" evidence="2">
    <location>
        <position position="89"/>
    </location>
</feature>
<evidence type="ECO:0000313" key="2">
    <source>
        <dbReference type="EMBL" id="JAC64263.1"/>
    </source>
</evidence>
<gene>
    <name evidence="2" type="ORF">TSPGSL018_18700</name>
</gene>
<sequence length="89" mass="9221">MSGKSSNQGTGRGSGKPNANHGWENQAASYGWQPIGMPHQAMAMGYGSMMPMGMAPMPFGMAMGPPHMGVPPPMGMYPQVPMGMPPGQG</sequence>
<dbReference type="AlphaFoldDB" id="A0A061QX31"/>
<proteinExistence type="predicted"/>
<dbReference type="EMBL" id="GBEZ01022583">
    <property type="protein sequence ID" value="JAC64263.1"/>
    <property type="molecule type" value="Transcribed_RNA"/>
</dbReference>
<accession>A0A061QX31</accession>
<feature type="region of interest" description="Disordered" evidence="1">
    <location>
        <begin position="1"/>
        <end position="25"/>
    </location>
</feature>
<protein>
    <submittedName>
        <fullName evidence="2">Uncharacterized protein</fullName>
    </submittedName>
</protein>
<evidence type="ECO:0000256" key="1">
    <source>
        <dbReference type="SAM" id="MobiDB-lite"/>
    </source>
</evidence>
<reference evidence="2" key="1">
    <citation type="submission" date="2014-05" db="EMBL/GenBank/DDBJ databases">
        <title>The transcriptome of the halophilic microalga Tetraselmis sp. GSL018 isolated from the Great Salt Lake, Utah.</title>
        <authorList>
            <person name="Jinkerson R.E."/>
            <person name="D'Adamo S."/>
            <person name="Posewitz M.C."/>
        </authorList>
    </citation>
    <scope>NUCLEOTIDE SEQUENCE</scope>
    <source>
        <strain evidence="2">GSL018</strain>
    </source>
</reference>